<evidence type="ECO:0000256" key="5">
    <source>
        <dbReference type="SAM" id="MobiDB-lite"/>
    </source>
</evidence>
<keyword evidence="7" id="KW-1185">Reference proteome</keyword>
<dbReference type="SUPFAM" id="SSF52047">
    <property type="entry name" value="RNI-like"/>
    <property type="match status" value="1"/>
</dbReference>
<feature type="region of interest" description="Disordered" evidence="5">
    <location>
        <begin position="1"/>
        <end position="52"/>
    </location>
</feature>
<dbReference type="InterPro" id="IPR032675">
    <property type="entry name" value="LRR_dom_sf"/>
</dbReference>
<name>U6K2Y1_9EIME</name>
<reference evidence="6" key="1">
    <citation type="submission" date="2013-10" db="EMBL/GenBank/DDBJ databases">
        <title>Genomic analysis of the causative agents of coccidiosis in chickens.</title>
        <authorList>
            <person name="Reid A.J."/>
            <person name="Blake D."/>
            <person name="Billington K."/>
            <person name="Browne H."/>
            <person name="Dunn M."/>
            <person name="Hung S."/>
            <person name="Kawahara F."/>
            <person name="Miranda-Saavedra D."/>
            <person name="Mourier T."/>
            <person name="Nagra H."/>
            <person name="Otto T.D."/>
            <person name="Rawlings N."/>
            <person name="Sanchez A."/>
            <person name="Sanders M."/>
            <person name="Subramaniam C."/>
            <person name="Tay Y."/>
            <person name="Dear P."/>
            <person name="Doerig C."/>
            <person name="Gruber A."/>
            <person name="Parkinson J."/>
            <person name="Shirley M."/>
            <person name="Wan K.L."/>
            <person name="Berriman M."/>
            <person name="Tomley F."/>
            <person name="Pain A."/>
        </authorList>
    </citation>
    <scope>NUCLEOTIDE SEQUENCE [LARGE SCALE GENOMIC DNA]</scope>
    <source>
        <strain evidence="6">Houghton</strain>
    </source>
</reference>
<proteinExistence type="predicted"/>
<keyword evidence="2" id="KW-0963">Cytoplasm</keyword>
<evidence type="ECO:0000313" key="7">
    <source>
        <dbReference type="Proteomes" id="UP000030744"/>
    </source>
</evidence>
<reference evidence="6" key="2">
    <citation type="submission" date="2013-10" db="EMBL/GenBank/DDBJ databases">
        <authorList>
            <person name="Aslett M."/>
        </authorList>
    </citation>
    <scope>NUCLEOTIDE SEQUENCE [LARGE SCALE GENOMIC DNA]</scope>
    <source>
        <strain evidence="6">Houghton</strain>
    </source>
</reference>
<dbReference type="VEuPathDB" id="ToxoDB:EMH_0060470"/>
<feature type="coiled-coil region" evidence="4">
    <location>
        <begin position="291"/>
        <end position="564"/>
    </location>
</feature>
<feature type="compositionally biased region" description="Basic and acidic residues" evidence="5">
    <location>
        <begin position="1"/>
        <end position="10"/>
    </location>
</feature>
<dbReference type="InterPro" id="IPR001611">
    <property type="entry name" value="Leu-rich_rpt"/>
</dbReference>
<dbReference type="AlphaFoldDB" id="U6K2Y1"/>
<dbReference type="GO" id="GO:0005856">
    <property type="term" value="C:cytoskeleton"/>
    <property type="evidence" value="ECO:0007669"/>
    <property type="project" value="UniProtKB-SubCell"/>
</dbReference>
<comment type="subcellular location">
    <subcellularLocation>
        <location evidence="1">Cytoplasm</location>
        <location evidence="1">Cytoskeleton</location>
    </subcellularLocation>
</comment>
<gene>
    <name evidence="6" type="ORF">EMH_0060470</name>
</gene>
<dbReference type="Gene3D" id="3.80.10.10">
    <property type="entry name" value="Ribonuclease Inhibitor"/>
    <property type="match status" value="1"/>
</dbReference>
<dbReference type="GeneID" id="25380658"/>
<dbReference type="PANTHER" id="PTHR24107">
    <property type="entry name" value="YNEIN REGULATORY COMPLEX SUBUNIT 5"/>
    <property type="match status" value="1"/>
</dbReference>
<dbReference type="OrthoDB" id="348349at2759"/>
<dbReference type="SMART" id="SM00368">
    <property type="entry name" value="LRR_RI"/>
    <property type="match status" value="2"/>
</dbReference>
<feature type="region of interest" description="Disordered" evidence="5">
    <location>
        <begin position="231"/>
        <end position="259"/>
    </location>
</feature>
<keyword evidence="3" id="KW-0206">Cytoskeleton</keyword>
<dbReference type="Proteomes" id="UP000030744">
    <property type="component" value="Unassembled WGS sequence"/>
</dbReference>
<evidence type="ECO:0000256" key="1">
    <source>
        <dbReference type="ARBA" id="ARBA00004245"/>
    </source>
</evidence>
<organism evidence="6 7">
    <name type="scientific">Eimeria mitis</name>
    <dbReference type="NCBI Taxonomy" id="44415"/>
    <lineage>
        <taxon>Eukaryota</taxon>
        <taxon>Sar</taxon>
        <taxon>Alveolata</taxon>
        <taxon>Apicomplexa</taxon>
        <taxon>Conoidasida</taxon>
        <taxon>Coccidia</taxon>
        <taxon>Eucoccidiorida</taxon>
        <taxon>Eimeriorina</taxon>
        <taxon>Eimeriidae</taxon>
        <taxon>Eimeria</taxon>
    </lineage>
</organism>
<dbReference type="EMBL" id="HG682705">
    <property type="protein sequence ID" value="CDJ30687.1"/>
    <property type="molecule type" value="Genomic_DNA"/>
</dbReference>
<evidence type="ECO:0000256" key="3">
    <source>
        <dbReference type="ARBA" id="ARBA00023212"/>
    </source>
</evidence>
<sequence>MQRGLFHMDARPSGALGDSRLGSRGSLWSQASAESHEATDQLPLQRHNSGNSCSSNSNWVVSADAPPSRSGSLLLQVDQVLETLPKGMEEEFLLPQRCLGDKACPAIAKHLFRSDSASPPAVQVLCDSIAGLKALALLSLVHCQLGPRAADALSGIILQNSKSLREIHLRNNAIGEEGAAQLCTALKTNRNLTALDLTGNGARPSTLREVSRCCADNSKMLELLPPQQEEALGLQHSSSLQQRQQQHQQQHQKQQQQVDDYVTRIEAELKSTEQGSLEERYRELCESRIMAQQQKLQLQQQQQQQQQHQQQQAMLQRQLHDKQDTNEKLLSDLQQRELQLQQTELLLQQQQQDTARLQAELEQQQNVAERRQQMLQQEVDRLQQQQQQLQKQLLEEKDKHMQQQDGTLQQHQQLQQQQQQQQQRILELQQELQQEAQRRLQGEKEALEEKQSITANLTKAEQKVEELKQKLQERKETEELQQQQQQQLEQRVTELQQEAAAARAAAEELQTKMRHLAARAAAAEAEQQRQRDILSSRQKAQAECQRAQEEGRLAAARLQRQQREWQHQRDDLCVRLRGGIEQLQAVLSAARHQEAEMQTL</sequence>
<dbReference type="Pfam" id="PF13516">
    <property type="entry name" value="LRR_6"/>
    <property type="match status" value="2"/>
</dbReference>
<accession>U6K2Y1</accession>
<keyword evidence="4" id="KW-0175">Coiled coil</keyword>
<dbReference type="PANTHER" id="PTHR24107:SF2">
    <property type="entry name" value="NLR FAMILY CARD DOMAIN CONTAINING 3"/>
    <property type="match status" value="1"/>
</dbReference>
<protein>
    <submittedName>
        <fullName evidence="6">Myosin heavy chain, putative</fullName>
    </submittedName>
</protein>
<dbReference type="InterPro" id="IPR052410">
    <property type="entry name" value="DRC5"/>
</dbReference>
<feature type="compositionally biased region" description="Low complexity" evidence="5">
    <location>
        <begin position="231"/>
        <end position="257"/>
    </location>
</feature>
<dbReference type="RefSeq" id="XP_013353252.1">
    <property type="nucleotide sequence ID" value="XM_013497798.1"/>
</dbReference>
<evidence type="ECO:0000256" key="4">
    <source>
        <dbReference type="SAM" id="Coils"/>
    </source>
</evidence>
<evidence type="ECO:0000313" key="6">
    <source>
        <dbReference type="EMBL" id="CDJ30687.1"/>
    </source>
</evidence>
<evidence type="ECO:0000256" key="2">
    <source>
        <dbReference type="ARBA" id="ARBA00022490"/>
    </source>
</evidence>